<gene>
    <name evidence="1" type="ORF">GCM10023226_30310</name>
</gene>
<organism evidence="1 2">
    <name type="scientific">Nocardioides nanhaiensis</name>
    <dbReference type="NCBI Taxonomy" id="1476871"/>
    <lineage>
        <taxon>Bacteria</taxon>
        <taxon>Bacillati</taxon>
        <taxon>Actinomycetota</taxon>
        <taxon>Actinomycetes</taxon>
        <taxon>Propionibacteriales</taxon>
        <taxon>Nocardioidaceae</taxon>
        <taxon>Nocardioides</taxon>
    </lineage>
</organism>
<evidence type="ECO:0008006" key="3">
    <source>
        <dbReference type="Google" id="ProtNLM"/>
    </source>
</evidence>
<comment type="caution">
    <text evidence="1">The sequence shown here is derived from an EMBL/GenBank/DDBJ whole genome shotgun (WGS) entry which is preliminary data.</text>
</comment>
<evidence type="ECO:0000313" key="2">
    <source>
        <dbReference type="Proteomes" id="UP001500621"/>
    </source>
</evidence>
<keyword evidence="2" id="KW-1185">Reference proteome</keyword>
<dbReference type="Proteomes" id="UP001500621">
    <property type="component" value="Unassembled WGS sequence"/>
</dbReference>
<name>A0ABP8WK64_9ACTN</name>
<dbReference type="EMBL" id="BAABIM010000003">
    <property type="protein sequence ID" value="GAA4690362.1"/>
    <property type="molecule type" value="Genomic_DNA"/>
</dbReference>
<dbReference type="Gene3D" id="3.40.50.300">
    <property type="entry name" value="P-loop containing nucleotide triphosphate hydrolases"/>
    <property type="match status" value="1"/>
</dbReference>
<reference evidence="2" key="1">
    <citation type="journal article" date="2019" name="Int. J. Syst. Evol. Microbiol.">
        <title>The Global Catalogue of Microorganisms (GCM) 10K type strain sequencing project: providing services to taxonomists for standard genome sequencing and annotation.</title>
        <authorList>
            <consortium name="The Broad Institute Genomics Platform"/>
            <consortium name="The Broad Institute Genome Sequencing Center for Infectious Disease"/>
            <person name="Wu L."/>
            <person name="Ma J."/>
        </authorList>
    </citation>
    <scope>NUCLEOTIDE SEQUENCE [LARGE SCALE GENOMIC DNA]</scope>
    <source>
        <strain evidence="2">JCM 18127</strain>
    </source>
</reference>
<dbReference type="InterPro" id="IPR027417">
    <property type="entry name" value="P-loop_NTPase"/>
</dbReference>
<accession>A0ABP8WK64</accession>
<evidence type="ECO:0000313" key="1">
    <source>
        <dbReference type="EMBL" id="GAA4690362.1"/>
    </source>
</evidence>
<dbReference type="SUPFAM" id="SSF52540">
    <property type="entry name" value="P-loop containing nucleoside triphosphate hydrolases"/>
    <property type="match status" value="1"/>
</dbReference>
<protein>
    <recommendedName>
        <fullName evidence="3">Sulfotransferase family protein</fullName>
    </recommendedName>
</protein>
<proteinExistence type="predicted"/>
<sequence>MGAPVGGVLGDTVAPVLALPAHGFVMLSMPKCASTSMVRSVAGQAEVVLRVNPKLKHLNCAQFHELMVPLLRKGGYYRKDYEVVSLFREPVEWLESWWRYRRRPALAEEGSRRFTGEQTFEEFARDYLQRKNRFRGRPARFVAMSDQLDIGVDRIFALERPEVWQGWIAEKLDREQEIATHNVSTERQEPELSVGLRAELEAYFAPEYDIYAHLRDTGTWTPPAGYVPRG</sequence>